<comment type="pathway">
    <text evidence="2">Secondary metabolite biosynthesis.</text>
</comment>
<dbReference type="EMBL" id="ML213508">
    <property type="protein sequence ID" value="TFK53095.1"/>
    <property type="molecule type" value="Genomic_DNA"/>
</dbReference>
<evidence type="ECO:0000256" key="8">
    <source>
        <dbReference type="ARBA" id="ARBA00023033"/>
    </source>
</evidence>
<evidence type="ECO:0000256" key="5">
    <source>
        <dbReference type="ARBA" id="ARBA00022723"/>
    </source>
</evidence>
<feature type="binding site" description="axial binding residue" evidence="9">
    <location>
        <position position="473"/>
    </location>
    <ligand>
        <name>heme</name>
        <dbReference type="ChEBI" id="CHEBI:30413"/>
    </ligand>
    <ligandPart>
        <name>Fe</name>
        <dbReference type="ChEBI" id="CHEBI:18248"/>
    </ligandPart>
</feature>
<dbReference type="AlphaFoldDB" id="A0A5C3N7Q4"/>
<evidence type="ECO:0000256" key="10">
    <source>
        <dbReference type="SAM" id="Phobius"/>
    </source>
</evidence>
<evidence type="ECO:0000313" key="12">
    <source>
        <dbReference type="Proteomes" id="UP000305948"/>
    </source>
</evidence>
<keyword evidence="10" id="KW-0472">Membrane</keyword>
<keyword evidence="12" id="KW-1185">Reference proteome</keyword>
<sequence length="534" mass="59450">MALITSSVDAVLFFLCSWLVYKVSKRLLNPAKTIRLRGPPSPSWVFGVGRYISDQPDSGPVYEKWASEYGPVYEVPAGFGKRKVILTDPKAISHFYAKETTTYVHSPNGKLVIESIVGRGLLWADGDSHKRRRKALTPAFSNAAIRRLTSVFYDSAYKLKEGWDSMLQTSSSDEIIIDVQRWMNRVSLDSIGIAGFGHDFGALRGKTSTVAEVFDAFNAIRPSFLAIVGFILGPIFPFLVYLPTERKALTTRWTENVAEMSAQLLERTKKADEAGVKAEEKSLMGLLLKAENADSDLRMTEDEIMAQMKVLILAGYETTSISLTWALVELCKKPELQAKLREELLSRSGASDPTWDQLTSELPYLDSVVHETLRLHVPVDQSGRITTEDDIIPLTAPITTASGETIDRLPVRKGTLVTVPINCMNTSDAIWGPDAKEFKPERWLDNGKGIPSRAQEIQGHRHLLTFVDGQRICLGRAFALAEFKAVLSVLIRNYTFEFAGGPSTQVEKVRAMLPRPQVVGETECRIPMRIGRVQ</sequence>
<evidence type="ECO:0000256" key="2">
    <source>
        <dbReference type="ARBA" id="ARBA00005179"/>
    </source>
</evidence>
<dbReference type="PRINTS" id="PR00463">
    <property type="entry name" value="EP450I"/>
</dbReference>
<evidence type="ECO:0000256" key="9">
    <source>
        <dbReference type="PIRSR" id="PIRSR602401-1"/>
    </source>
</evidence>
<keyword evidence="6" id="KW-0560">Oxidoreductase</keyword>
<evidence type="ECO:0000256" key="6">
    <source>
        <dbReference type="ARBA" id="ARBA00023002"/>
    </source>
</evidence>
<dbReference type="OrthoDB" id="1470350at2759"/>
<accession>A0A5C3N7Q4</accession>
<organism evidence="11 12">
    <name type="scientific">Heliocybe sulcata</name>
    <dbReference type="NCBI Taxonomy" id="5364"/>
    <lineage>
        <taxon>Eukaryota</taxon>
        <taxon>Fungi</taxon>
        <taxon>Dikarya</taxon>
        <taxon>Basidiomycota</taxon>
        <taxon>Agaricomycotina</taxon>
        <taxon>Agaricomycetes</taxon>
        <taxon>Gloeophyllales</taxon>
        <taxon>Gloeophyllaceae</taxon>
        <taxon>Heliocybe</taxon>
    </lineage>
</organism>
<comment type="similarity">
    <text evidence="3">Belongs to the cytochrome P450 family.</text>
</comment>
<feature type="transmembrane region" description="Helical" evidence="10">
    <location>
        <begin position="224"/>
        <end position="242"/>
    </location>
</feature>
<dbReference type="InterPro" id="IPR050121">
    <property type="entry name" value="Cytochrome_P450_monoxygenase"/>
</dbReference>
<dbReference type="GO" id="GO:0016705">
    <property type="term" value="F:oxidoreductase activity, acting on paired donors, with incorporation or reduction of molecular oxygen"/>
    <property type="evidence" value="ECO:0007669"/>
    <property type="project" value="InterPro"/>
</dbReference>
<dbReference type="PANTHER" id="PTHR24305:SF166">
    <property type="entry name" value="CYTOCHROME P450 12A4, MITOCHONDRIAL-RELATED"/>
    <property type="match status" value="1"/>
</dbReference>
<evidence type="ECO:0000256" key="3">
    <source>
        <dbReference type="ARBA" id="ARBA00010617"/>
    </source>
</evidence>
<dbReference type="PANTHER" id="PTHR24305">
    <property type="entry name" value="CYTOCHROME P450"/>
    <property type="match status" value="1"/>
</dbReference>
<protein>
    <submittedName>
        <fullName evidence="11">Cytochrome P450</fullName>
    </submittedName>
</protein>
<dbReference type="InterPro" id="IPR002401">
    <property type="entry name" value="Cyt_P450_E_grp-I"/>
</dbReference>
<dbReference type="GO" id="GO:0005506">
    <property type="term" value="F:iron ion binding"/>
    <property type="evidence" value="ECO:0007669"/>
    <property type="project" value="InterPro"/>
</dbReference>
<dbReference type="InterPro" id="IPR036396">
    <property type="entry name" value="Cyt_P450_sf"/>
</dbReference>
<dbReference type="Pfam" id="PF00067">
    <property type="entry name" value="p450"/>
    <property type="match status" value="1"/>
</dbReference>
<keyword evidence="5 9" id="KW-0479">Metal-binding</keyword>
<reference evidence="11 12" key="1">
    <citation type="journal article" date="2019" name="Nat. Ecol. Evol.">
        <title>Megaphylogeny resolves global patterns of mushroom evolution.</title>
        <authorList>
            <person name="Varga T."/>
            <person name="Krizsan K."/>
            <person name="Foldi C."/>
            <person name="Dima B."/>
            <person name="Sanchez-Garcia M."/>
            <person name="Sanchez-Ramirez S."/>
            <person name="Szollosi G.J."/>
            <person name="Szarkandi J.G."/>
            <person name="Papp V."/>
            <person name="Albert L."/>
            <person name="Andreopoulos W."/>
            <person name="Angelini C."/>
            <person name="Antonin V."/>
            <person name="Barry K.W."/>
            <person name="Bougher N.L."/>
            <person name="Buchanan P."/>
            <person name="Buyck B."/>
            <person name="Bense V."/>
            <person name="Catcheside P."/>
            <person name="Chovatia M."/>
            <person name="Cooper J."/>
            <person name="Damon W."/>
            <person name="Desjardin D."/>
            <person name="Finy P."/>
            <person name="Geml J."/>
            <person name="Haridas S."/>
            <person name="Hughes K."/>
            <person name="Justo A."/>
            <person name="Karasinski D."/>
            <person name="Kautmanova I."/>
            <person name="Kiss B."/>
            <person name="Kocsube S."/>
            <person name="Kotiranta H."/>
            <person name="LaButti K.M."/>
            <person name="Lechner B.E."/>
            <person name="Liimatainen K."/>
            <person name="Lipzen A."/>
            <person name="Lukacs Z."/>
            <person name="Mihaltcheva S."/>
            <person name="Morgado L.N."/>
            <person name="Niskanen T."/>
            <person name="Noordeloos M.E."/>
            <person name="Ohm R.A."/>
            <person name="Ortiz-Santana B."/>
            <person name="Ovrebo C."/>
            <person name="Racz N."/>
            <person name="Riley R."/>
            <person name="Savchenko A."/>
            <person name="Shiryaev A."/>
            <person name="Soop K."/>
            <person name="Spirin V."/>
            <person name="Szebenyi C."/>
            <person name="Tomsovsky M."/>
            <person name="Tulloss R.E."/>
            <person name="Uehling J."/>
            <person name="Grigoriev I.V."/>
            <person name="Vagvolgyi C."/>
            <person name="Papp T."/>
            <person name="Martin F.M."/>
            <person name="Miettinen O."/>
            <person name="Hibbett D.S."/>
            <person name="Nagy L.G."/>
        </authorList>
    </citation>
    <scope>NUCLEOTIDE SEQUENCE [LARGE SCALE GENOMIC DNA]</scope>
    <source>
        <strain evidence="11 12">OMC1185</strain>
    </source>
</reference>
<evidence type="ECO:0000256" key="7">
    <source>
        <dbReference type="ARBA" id="ARBA00023004"/>
    </source>
</evidence>
<gene>
    <name evidence="11" type="ORF">OE88DRAFT_1734047</name>
</gene>
<dbReference type="Gene3D" id="1.10.630.10">
    <property type="entry name" value="Cytochrome P450"/>
    <property type="match status" value="1"/>
</dbReference>
<dbReference type="GO" id="GO:0004497">
    <property type="term" value="F:monooxygenase activity"/>
    <property type="evidence" value="ECO:0007669"/>
    <property type="project" value="UniProtKB-KW"/>
</dbReference>
<dbReference type="Proteomes" id="UP000305948">
    <property type="component" value="Unassembled WGS sequence"/>
</dbReference>
<dbReference type="InterPro" id="IPR001128">
    <property type="entry name" value="Cyt_P450"/>
</dbReference>
<evidence type="ECO:0000256" key="1">
    <source>
        <dbReference type="ARBA" id="ARBA00001971"/>
    </source>
</evidence>
<keyword evidence="10" id="KW-0812">Transmembrane</keyword>
<dbReference type="SUPFAM" id="SSF48264">
    <property type="entry name" value="Cytochrome P450"/>
    <property type="match status" value="1"/>
</dbReference>
<comment type="cofactor">
    <cofactor evidence="1 9">
        <name>heme</name>
        <dbReference type="ChEBI" id="CHEBI:30413"/>
    </cofactor>
</comment>
<keyword evidence="10" id="KW-1133">Transmembrane helix</keyword>
<evidence type="ECO:0000313" key="11">
    <source>
        <dbReference type="EMBL" id="TFK53095.1"/>
    </source>
</evidence>
<dbReference type="GO" id="GO:0020037">
    <property type="term" value="F:heme binding"/>
    <property type="evidence" value="ECO:0007669"/>
    <property type="project" value="InterPro"/>
</dbReference>
<name>A0A5C3N7Q4_9AGAM</name>
<keyword evidence="4 9" id="KW-0349">Heme</keyword>
<dbReference type="STRING" id="5364.A0A5C3N7Q4"/>
<proteinExistence type="inferred from homology"/>
<dbReference type="PRINTS" id="PR00385">
    <property type="entry name" value="P450"/>
</dbReference>
<evidence type="ECO:0000256" key="4">
    <source>
        <dbReference type="ARBA" id="ARBA00022617"/>
    </source>
</evidence>
<keyword evidence="8" id="KW-0503">Monooxygenase</keyword>
<keyword evidence="7 9" id="KW-0408">Iron</keyword>
<dbReference type="CDD" id="cd11069">
    <property type="entry name" value="CYP_FUM15-like"/>
    <property type="match status" value="1"/>
</dbReference>